<dbReference type="InterPro" id="IPR001304">
    <property type="entry name" value="C-type_lectin-like"/>
</dbReference>
<evidence type="ECO:0000259" key="2">
    <source>
        <dbReference type="PROSITE" id="PS50056"/>
    </source>
</evidence>
<dbReference type="InterPro" id="IPR003595">
    <property type="entry name" value="Tyr_Pase_cat"/>
</dbReference>
<dbReference type="Gene3D" id="3.90.190.10">
    <property type="entry name" value="Protein tyrosine phosphatase superfamily"/>
    <property type="match status" value="1"/>
</dbReference>
<keyword evidence="3" id="KW-0675">Receptor</keyword>
<dbReference type="InterPro" id="IPR050348">
    <property type="entry name" value="Protein-Tyr_Phosphatase"/>
</dbReference>
<dbReference type="SUPFAM" id="SSF56436">
    <property type="entry name" value="C-type lectin-like"/>
    <property type="match status" value="1"/>
</dbReference>
<evidence type="ECO:0000259" key="1">
    <source>
        <dbReference type="PROSITE" id="PS50055"/>
    </source>
</evidence>
<dbReference type="PROSITE" id="PS50055">
    <property type="entry name" value="TYR_PHOSPHATASE_PTP"/>
    <property type="match status" value="1"/>
</dbReference>
<dbReference type="SMART" id="SM00404">
    <property type="entry name" value="PTPc_motif"/>
    <property type="match status" value="1"/>
</dbReference>
<gene>
    <name evidence="3" type="ORF">CGI_10021456</name>
</gene>
<dbReference type="InterPro" id="IPR016187">
    <property type="entry name" value="CTDL_fold"/>
</dbReference>
<dbReference type="PROSITE" id="PS50056">
    <property type="entry name" value="TYR_PHOSPHATASE_2"/>
    <property type="match status" value="1"/>
</dbReference>
<dbReference type="Pfam" id="PF00102">
    <property type="entry name" value="Y_phosphatase"/>
    <property type="match status" value="1"/>
</dbReference>
<dbReference type="AlphaFoldDB" id="K1QB98"/>
<name>K1QB98_MAGGI</name>
<sequence length="715" mass="81614">MGVRETQLSSSHLEAVFLPPLFIQTGTRATPHVEEEIFGCQAFGKNGLSPGYFNIKFSNKMDDDRVKKMEKTSLPETKRRRLFLKQERANQKDASEVSEGSTYQSVRQGAMPHITQIGAVEMESGEAFSTYVLPKISIEPEAEQATGTVYDGTSVFAHGLKNAAVPIRFCPFKYTGYKYNQDKVCLRYEESLRTYQEAVDICQREGGDLIRVDSLTKHNILKDFVEKERSLSEVEVWVQGIRDGNFIWRYHDSTELNYTCLTRISANTESNYMRAVSNDNYNCNDHTHLYSTFFLCEIYIHCPSGYYGSNCWYSCRYPGYGVECQKECHCPKKACNHVIGCLDYALDGHHNDNGLQLIIGLTVGIGVVLIVFRDTMDKTIKFTCKSLSGSDCLPGYYGENCKKSCRYPNYESGYNSERTRIDQNKSVSKACEKRANRFKSFSKKKENPIIENAEDNDTNIELHREISTHEFDLVEIVEDDPDDVEEEVITVEYNNLTSQRVSINKFIEDLPSRINNGALEGEFNDLPRGLFESYSNALKTYNRNKNRYIKESTRMKCLKYWPDTELNIGPYTIELDGMDVFDSYTVRYLTVKYQEEVKKVTQFHFTAWPDKSVPEDVTSLISFRNLVRSDLTSSDGPIIVHCSAGIGRTGTFIAIDYLLEEATVEQTVDVKGYVISLRHQRGKSIQTYEQYVFLHDAVVEGFTNTNGHQSCLAVL</sequence>
<accession>K1QB98</accession>
<dbReference type="SUPFAM" id="SSF52799">
    <property type="entry name" value="(Phosphotyrosine protein) phosphatases II"/>
    <property type="match status" value="1"/>
</dbReference>
<dbReference type="CDD" id="cd00047">
    <property type="entry name" value="PTPc"/>
    <property type="match status" value="1"/>
</dbReference>
<dbReference type="InterPro" id="IPR000242">
    <property type="entry name" value="PTP_cat"/>
</dbReference>
<dbReference type="PRINTS" id="PR00700">
    <property type="entry name" value="PRTYPHPHTASE"/>
</dbReference>
<dbReference type="EMBL" id="JH817296">
    <property type="protein sequence ID" value="EKC34037.1"/>
    <property type="molecule type" value="Genomic_DNA"/>
</dbReference>
<dbReference type="InterPro" id="IPR016186">
    <property type="entry name" value="C-type_lectin-like/link_sf"/>
</dbReference>
<proteinExistence type="predicted"/>
<dbReference type="PANTHER" id="PTHR19134">
    <property type="entry name" value="RECEPTOR-TYPE TYROSINE-PROTEIN PHOSPHATASE"/>
    <property type="match status" value="1"/>
</dbReference>
<dbReference type="InterPro" id="IPR029021">
    <property type="entry name" value="Prot-tyrosine_phosphatase-like"/>
</dbReference>
<dbReference type="GO" id="GO:0004725">
    <property type="term" value="F:protein tyrosine phosphatase activity"/>
    <property type="evidence" value="ECO:0007669"/>
    <property type="project" value="InterPro"/>
</dbReference>
<dbReference type="HOGENOM" id="CLU_386492_0_0_1"/>
<dbReference type="SMART" id="SM00194">
    <property type="entry name" value="PTPc"/>
    <property type="match status" value="1"/>
</dbReference>
<dbReference type="InParanoid" id="K1QB98"/>
<dbReference type="PANTHER" id="PTHR19134:SF449">
    <property type="entry name" value="TYROSINE-PROTEIN PHOSPHATASE 1"/>
    <property type="match status" value="1"/>
</dbReference>
<dbReference type="CDD" id="cd00037">
    <property type="entry name" value="CLECT"/>
    <property type="match status" value="1"/>
</dbReference>
<feature type="domain" description="Tyrosine specific protein phosphatases" evidence="2">
    <location>
        <begin position="621"/>
        <end position="692"/>
    </location>
</feature>
<protein>
    <submittedName>
        <fullName evidence="3">Receptor-type tyrosine-protein phosphatase kappa</fullName>
    </submittedName>
</protein>
<dbReference type="InterPro" id="IPR016130">
    <property type="entry name" value="Tyr_Pase_AS"/>
</dbReference>
<evidence type="ECO:0000313" key="3">
    <source>
        <dbReference type="EMBL" id="EKC34037.1"/>
    </source>
</evidence>
<feature type="domain" description="Tyrosine-protein phosphatase" evidence="1">
    <location>
        <begin position="434"/>
        <end position="701"/>
    </location>
</feature>
<dbReference type="PROSITE" id="PS00383">
    <property type="entry name" value="TYR_PHOSPHATASE_1"/>
    <property type="match status" value="1"/>
</dbReference>
<reference evidence="3" key="1">
    <citation type="journal article" date="2012" name="Nature">
        <title>The oyster genome reveals stress adaptation and complexity of shell formation.</title>
        <authorList>
            <person name="Zhang G."/>
            <person name="Fang X."/>
            <person name="Guo X."/>
            <person name="Li L."/>
            <person name="Luo R."/>
            <person name="Xu F."/>
            <person name="Yang P."/>
            <person name="Zhang L."/>
            <person name="Wang X."/>
            <person name="Qi H."/>
            <person name="Xiong Z."/>
            <person name="Que H."/>
            <person name="Xie Y."/>
            <person name="Holland P.W."/>
            <person name="Paps J."/>
            <person name="Zhu Y."/>
            <person name="Wu F."/>
            <person name="Chen Y."/>
            <person name="Wang J."/>
            <person name="Peng C."/>
            <person name="Meng J."/>
            <person name="Yang L."/>
            <person name="Liu J."/>
            <person name="Wen B."/>
            <person name="Zhang N."/>
            <person name="Huang Z."/>
            <person name="Zhu Q."/>
            <person name="Feng Y."/>
            <person name="Mount A."/>
            <person name="Hedgecock D."/>
            <person name="Xu Z."/>
            <person name="Liu Y."/>
            <person name="Domazet-Loso T."/>
            <person name="Du Y."/>
            <person name="Sun X."/>
            <person name="Zhang S."/>
            <person name="Liu B."/>
            <person name="Cheng P."/>
            <person name="Jiang X."/>
            <person name="Li J."/>
            <person name="Fan D."/>
            <person name="Wang W."/>
            <person name="Fu W."/>
            <person name="Wang T."/>
            <person name="Wang B."/>
            <person name="Zhang J."/>
            <person name="Peng Z."/>
            <person name="Li Y."/>
            <person name="Li N."/>
            <person name="Wang J."/>
            <person name="Chen M."/>
            <person name="He Y."/>
            <person name="Tan F."/>
            <person name="Song X."/>
            <person name="Zheng Q."/>
            <person name="Huang R."/>
            <person name="Yang H."/>
            <person name="Du X."/>
            <person name="Chen L."/>
            <person name="Yang M."/>
            <person name="Gaffney P.M."/>
            <person name="Wang S."/>
            <person name="Luo L."/>
            <person name="She Z."/>
            <person name="Ming Y."/>
            <person name="Huang W."/>
            <person name="Zhang S."/>
            <person name="Huang B."/>
            <person name="Zhang Y."/>
            <person name="Qu T."/>
            <person name="Ni P."/>
            <person name="Miao G."/>
            <person name="Wang J."/>
            <person name="Wang Q."/>
            <person name="Steinberg C.E."/>
            <person name="Wang H."/>
            <person name="Li N."/>
            <person name="Qian L."/>
            <person name="Zhang G."/>
            <person name="Li Y."/>
            <person name="Yang H."/>
            <person name="Liu X."/>
            <person name="Wang J."/>
            <person name="Yin Y."/>
            <person name="Wang J."/>
        </authorList>
    </citation>
    <scope>NUCLEOTIDE SEQUENCE [LARGE SCALE GENOMIC DNA]</scope>
    <source>
        <strain evidence="3">05x7-T-G4-1.051#20</strain>
    </source>
</reference>
<dbReference type="Pfam" id="PF00059">
    <property type="entry name" value="Lectin_C"/>
    <property type="match status" value="1"/>
</dbReference>
<dbReference type="InterPro" id="IPR000387">
    <property type="entry name" value="Tyr_Pase_dom"/>
</dbReference>
<organism evidence="3">
    <name type="scientific">Magallana gigas</name>
    <name type="common">Pacific oyster</name>
    <name type="synonym">Crassostrea gigas</name>
    <dbReference type="NCBI Taxonomy" id="29159"/>
    <lineage>
        <taxon>Eukaryota</taxon>
        <taxon>Metazoa</taxon>
        <taxon>Spiralia</taxon>
        <taxon>Lophotrochozoa</taxon>
        <taxon>Mollusca</taxon>
        <taxon>Bivalvia</taxon>
        <taxon>Autobranchia</taxon>
        <taxon>Pteriomorphia</taxon>
        <taxon>Ostreida</taxon>
        <taxon>Ostreoidea</taxon>
        <taxon>Ostreidae</taxon>
        <taxon>Magallana</taxon>
    </lineage>
</organism>
<dbReference type="Gene3D" id="3.10.100.10">
    <property type="entry name" value="Mannose-Binding Protein A, subunit A"/>
    <property type="match status" value="1"/>
</dbReference>